<evidence type="ECO:0000313" key="2">
    <source>
        <dbReference type="Proteomes" id="UP001161389"/>
    </source>
</evidence>
<name>A0AA37S9S3_9GAMM</name>
<gene>
    <name evidence="1" type="ORF">GCM10007876_15370</name>
</gene>
<dbReference type="Proteomes" id="UP001161389">
    <property type="component" value="Unassembled WGS sequence"/>
</dbReference>
<reference evidence="1" key="2">
    <citation type="submission" date="2023-01" db="EMBL/GenBank/DDBJ databases">
        <title>Draft genome sequence of Litoribrevibacter albus strain NBRC 110071.</title>
        <authorList>
            <person name="Sun Q."/>
            <person name="Mori K."/>
        </authorList>
    </citation>
    <scope>NUCLEOTIDE SEQUENCE</scope>
    <source>
        <strain evidence="1">NBRC 110071</strain>
    </source>
</reference>
<evidence type="ECO:0000313" key="1">
    <source>
        <dbReference type="EMBL" id="GLQ31058.1"/>
    </source>
</evidence>
<protein>
    <submittedName>
        <fullName evidence="1">Uncharacterized protein</fullName>
    </submittedName>
</protein>
<keyword evidence="2" id="KW-1185">Reference proteome</keyword>
<proteinExistence type="predicted"/>
<accession>A0AA37S9S3</accession>
<organism evidence="1 2">
    <name type="scientific">Litoribrevibacter albus</name>
    <dbReference type="NCBI Taxonomy" id="1473156"/>
    <lineage>
        <taxon>Bacteria</taxon>
        <taxon>Pseudomonadati</taxon>
        <taxon>Pseudomonadota</taxon>
        <taxon>Gammaproteobacteria</taxon>
        <taxon>Oceanospirillales</taxon>
        <taxon>Oceanospirillaceae</taxon>
        <taxon>Litoribrevibacter</taxon>
    </lineage>
</organism>
<dbReference type="EMBL" id="BSNM01000011">
    <property type="protein sequence ID" value="GLQ31058.1"/>
    <property type="molecule type" value="Genomic_DNA"/>
</dbReference>
<comment type="caution">
    <text evidence="1">The sequence shown here is derived from an EMBL/GenBank/DDBJ whole genome shotgun (WGS) entry which is preliminary data.</text>
</comment>
<dbReference type="AlphaFoldDB" id="A0AA37S9S3"/>
<reference evidence="1" key="1">
    <citation type="journal article" date="2014" name="Int. J. Syst. Evol. Microbiol.">
        <title>Complete genome sequence of Corynebacterium casei LMG S-19264T (=DSM 44701T), isolated from a smear-ripened cheese.</title>
        <authorList>
            <consortium name="US DOE Joint Genome Institute (JGI-PGF)"/>
            <person name="Walter F."/>
            <person name="Albersmeier A."/>
            <person name="Kalinowski J."/>
            <person name="Ruckert C."/>
        </authorList>
    </citation>
    <scope>NUCLEOTIDE SEQUENCE</scope>
    <source>
        <strain evidence="1">NBRC 110071</strain>
    </source>
</reference>
<sequence>MVERMEPAMLLMVAALADEESWANLGRAKADSMAKITITMINSIRVKPFDGKIRFRMQPASPKLNTLKKSD</sequence>